<gene>
    <name evidence="3" type="ORF">TRIP_D300104</name>
</gene>
<evidence type="ECO:0000259" key="2">
    <source>
        <dbReference type="Pfam" id="PF18962"/>
    </source>
</evidence>
<dbReference type="InterPro" id="IPR026444">
    <property type="entry name" value="Secre_tail"/>
</dbReference>
<keyword evidence="1" id="KW-0732">Signal</keyword>
<protein>
    <recommendedName>
        <fullName evidence="2">Secretion system C-terminal sorting domain-containing protein</fullName>
    </recommendedName>
</protein>
<dbReference type="AlphaFoldDB" id="A0A653AAZ0"/>
<dbReference type="Gene3D" id="2.60.120.890">
    <property type="entry name" value="BT2081, beta-jelly-roll domain"/>
    <property type="match status" value="1"/>
</dbReference>
<organism evidence="3">
    <name type="scientific">uncultured Paludibacter sp</name>
    <dbReference type="NCBI Taxonomy" id="497635"/>
    <lineage>
        <taxon>Bacteria</taxon>
        <taxon>Pseudomonadati</taxon>
        <taxon>Bacteroidota</taxon>
        <taxon>Bacteroidia</taxon>
        <taxon>Bacteroidales</taxon>
        <taxon>Paludibacteraceae</taxon>
        <taxon>Paludibacter</taxon>
        <taxon>environmental samples</taxon>
    </lineage>
</organism>
<accession>A0A653AAZ0</accession>
<dbReference type="EMBL" id="UPXZ01000024">
    <property type="protein sequence ID" value="VBB45164.1"/>
    <property type="molecule type" value="Genomic_DNA"/>
</dbReference>
<sequence>MKKIFLLIFIVSAFVLQAQISTPNGGFESWTTLSYTYPENYPINVNSDGFEKGGIFPLKKVAGYHGDYGVEIKSTVELGLGYFININPVSDDPYTWHGGFPYTQKPTGIRGYYKYNVASGDNGGMFVIFSKNGANIGTYMIPLGGLHEEYTLFDFDFSPTLTETPDSVVIGVASSWPDPVVGSILVIDSITFKGVASQPALMNGDFEQWDNNSMDVLDNWITQNESEHPESFAKTTDKHSGQYAVELRTYLGEEDNQPKTRAAVLMTGYYPNNCGENCHPVGGYPFTNQSDVLEFYYKYAPMGNDNAGVGLYFKKKDSGLDDWYGGILLSAASEYTYAEIPFNLSFVPDSVIVQINSSNWETISTANIGSTLKIDDICFRSQKTGLNNVFTKEISIYPNPTEKGFFIQNNLSVDKVVISDIRGAEVLKLSNINNYIDVSSLQKGIYLVQLHTKDSTYKRKLIKK</sequence>
<name>A0A653AAZ0_9BACT</name>
<reference evidence="3" key="1">
    <citation type="submission" date="2018-07" db="EMBL/GenBank/DDBJ databases">
        <authorList>
            <consortium name="Genoscope - CEA"/>
            <person name="William W."/>
        </authorList>
    </citation>
    <scope>NUCLEOTIDE SEQUENCE</scope>
    <source>
        <strain evidence="3">IK1</strain>
    </source>
</reference>
<evidence type="ECO:0000256" key="1">
    <source>
        <dbReference type="SAM" id="SignalP"/>
    </source>
</evidence>
<dbReference type="Pfam" id="PF18962">
    <property type="entry name" value="Por_Secre_tail"/>
    <property type="match status" value="1"/>
</dbReference>
<dbReference type="NCBIfam" id="TIGR04183">
    <property type="entry name" value="Por_Secre_tail"/>
    <property type="match status" value="1"/>
</dbReference>
<dbReference type="InterPro" id="IPR038653">
    <property type="entry name" value="Put_CMD_sf"/>
</dbReference>
<proteinExistence type="predicted"/>
<feature type="chain" id="PRO_5024823309" description="Secretion system C-terminal sorting domain-containing protein" evidence="1">
    <location>
        <begin position="19"/>
        <end position="464"/>
    </location>
</feature>
<feature type="signal peptide" evidence="1">
    <location>
        <begin position="1"/>
        <end position="18"/>
    </location>
</feature>
<feature type="domain" description="Secretion system C-terminal sorting" evidence="2">
    <location>
        <begin position="396"/>
        <end position="462"/>
    </location>
</feature>
<evidence type="ECO:0000313" key="3">
    <source>
        <dbReference type="EMBL" id="VBB45164.1"/>
    </source>
</evidence>